<proteinExistence type="predicted"/>
<evidence type="ECO:0000256" key="2">
    <source>
        <dbReference type="SAM" id="SignalP"/>
    </source>
</evidence>
<feature type="compositionally biased region" description="Basic and acidic residues" evidence="1">
    <location>
        <begin position="200"/>
        <end position="216"/>
    </location>
</feature>
<reference evidence="4" key="1">
    <citation type="journal article" date="2014" name="Int. J. Syst. Evol. Microbiol.">
        <title>Complete genome of a new Firmicutes species belonging to the dominant human colonic microbiota ('Ruminococcus bicirculans') reveals two chromosomes and a selective capacity to utilize plant glucans.</title>
        <authorList>
            <consortium name="NISC Comparative Sequencing Program"/>
            <person name="Wegmann U."/>
            <person name="Louis P."/>
            <person name="Goesmann A."/>
            <person name="Henrissat B."/>
            <person name="Duncan S.H."/>
            <person name="Flint H.J."/>
        </authorList>
    </citation>
    <scope>NUCLEOTIDE SEQUENCE</scope>
    <source>
        <strain evidence="4">JCM 17810</strain>
    </source>
</reference>
<evidence type="ECO:0000256" key="1">
    <source>
        <dbReference type="SAM" id="MobiDB-lite"/>
    </source>
</evidence>
<keyword evidence="6" id="KW-1185">Reference proteome</keyword>
<reference evidence="4" key="3">
    <citation type="submission" date="2023-12" db="EMBL/GenBank/DDBJ databases">
        <authorList>
            <person name="Sun Q."/>
            <person name="Inoue M."/>
        </authorList>
    </citation>
    <scope>NUCLEOTIDE SEQUENCE</scope>
    <source>
        <strain evidence="4">JCM 17810</strain>
    </source>
</reference>
<dbReference type="PROSITE" id="PS51257">
    <property type="entry name" value="PROKAR_LIPOPROTEIN"/>
    <property type="match status" value="1"/>
</dbReference>
<comment type="caution">
    <text evidence="4">The sequence shown here is derived from an EMBL/GenBank/DDBJ whole genome shotgun (WGS) entry which is preliminary data.</text>
</comment>
<accession>A0ABP8KVX9</accession>
<name>A0ABP8KVX9_9MICO</name>
<organism evidence="4 6">
    <name type="scientific">Georgenia halophila</name>
    <dbReference type="NCBI Taxonomy" id="620889"/>
    <lineage>
        <taxon>Bacteria</taxon>
        <taxon>Bacillati</taxon>
        <taxon>Actinomycetota</taxon>
        <taxon>Actinomycetes</taxon>
        <taxon>Micrococcales</taxon>
        <taxon>Bogoriellaceae</taxon>
        <taxon>Georgenia</taxon>
    </lineage>
</organism>
<gene>
    <name evidence="4" type="ORF">GCM10023169_03960</name>
    <name evidence="5" type="ORF">GCM10023169_11570</name>
</gene>
<feature type="domain" description="DUF8094" evidence="3">
    <location>
        <begin position="40"/>
        <end position="311"/>
    </location>
</feature>
<dbReference type="EMBL" id="BAABGN010000004">
    <property type="protein sequence ID" value="GAA4420135.1"/>
    <property type="molecule type" value="Genomic_DNA"/>
</dbReference>
<evidence type="ECO:0000313" key="6">
    <source>
        <dbReference type="Proteomes" id="UP001500622"/>
    </source>
</evidence>
<feature type="signal peptide" evidence="2">
    <location>
        <begin position="1"/>
        <end position="20"/>
    </location>
</feature>
<dbReference type="Proteomes" id="UP001500622">
    <property type="component" value="Unassembled WGS sequence"/>
</dbReference>
<feature type="chain" id="PRO_5045029835" description="DUF8094 domain-containing protein" evidence="2">
    <location>
        <begin position="21"/>
        <end position="337"/>
    </location>
</feature>
<dbReference type="InterPro" id="IPR058407">
    <property type="entry name" value="DUF8094"/>
</dbReference>
<evidence type="ECO:0000313" key="4">
    <source>
        <dbReference type="EMBL" id="GAA4416555.1"/>
    </source>
</evidence>
<dbReference type="EMBL" id="BAABGN010000002">
    <property type="protein sequence ID" value="GAA4416555.1"/>
    <property type="molecule type" value="Genomic_DNA"/>
</dbReference>
<dbReference type="RefSeq" id="WP_345214817.1">
    <property type="nucleotide sequence ID" value="NZ_BAABGN010000002.1"/>
</dbReference>
<sequence length="337" mass="35024">MSARRALAGLTLAISAGLLAGCTTELPQPQPEAAPETPPPALDSARLEDILSEIDATLAEADEARDAELLGPRIISPAQDMRAAEYRLARATDGDFSPQPIVTAPQVAAVAAAEGWPRPAMVVTEIPEGENLPLLLGLTQQNPRDPYSLWGWVTLFPGIEVPPMARPETGSAAVPPDAEGLVATPEEVVARYAQTLNDNDSEHADAFADDPYKDTSRSTTQELDDAIEAAGSASVEAEVADDGPLSLATADGGAIVLGELRSTLTMSRTVPESELTAGGNIAALLDDDEVVGTVSGVSDVTVAFYVPPAGAEDETIRPIGATSVLTEVNRDDEAAPE</sequence>
<evidence type="ECO:0000313" key="5">
    <source>
        <dbReference type="EMBL" id="GAA4420135.1"/>
    </source>
</evidence>
<feature type="region of interest" description="Disordered" evidence="1">
    <location>
        <begin position="199"/>
        <end position="219"/>
    </location>
</feature>
<evidence type="ECO:0000259" key="3">
    <source>
        <dbReference type="Pfam" id="PF26366"/>
    </source>
</evidence>
<keyword evidence="2" id="KW-0732">Signal</keyword>
<reference evidence="6" key="2">
    <citation type="journal article" date="2019" name="Int. J. Syst. Evol. Microbiol.">
        <title>The Global Catalogue of Microorganisms (GCM) 10K type strain sequencing project: providing services to taxonomists for standard genome sequencing and annotation.</title>
        <authorList>
            <consortium name="The Broad Institute Genomics Platform"/>
            <consortium name="The Broad Institute Genome Sequencing Center for Infectious Disease"/>
            <person name="Wu L."/>
            <person name="Ma J."/>
        </authorList>
    </citation>
    <scope>NUCLEOTIDE SEQUENCE [LARGE SCALE GENOMIC DNA]</scope>
    <source>
        <strain evidence="6">JCM 17810</strain>
    </source>
</reference>
<protein>
    <recommendedName>
        <fullName evidence="3">DUF8094 domain-containing protein</fullName>
    </recommendedName>
</protein>
<dbReference type="Pfam" id="PF26366">
    <property type="entry name" value="DUF8094"/>
    <property type="match status" value="1"/>
</dbReference>